<sequence>MTQTLTDKLSAFLRMHLTRDTLEDLEKNIISRYGDVDSYIKNNFTHIPKQRLRQQMRRYNIDEALCMSGGIVCNTYPRGENYIVIDLDNVKVSHVEVAHNKRIRDAAHRKLLSQLNTILEPIQIDLFDADKKTNFDSKLHAVIVVAHPAASESSQSTPNDIFITIPFSNWRGFHLFVPISEFILGYMNEEHHQPVFDMAWPTLLVEIKDEEAKQSNE</sequence>
<evidence type="ECO:0000313" key="2">
    <source>
        <dbReference type="Proteomes" id="UP000273252"/>
    </source>
</evidence>
<evidence type="ECO:0000313" key="1">
    <source>
        <dbReference type="EMBL" id="RJX68644.1"/>
    </source>
</evidence>
<dbReference type="AlphaFoldDB" id="A0A3A6Q9S3"/>
<dbReference type="RefSeq" id="WP_120033609.1">
    <property type="nucleotide sequence ID" value="NZ_QVMU01000019.1"/>
</dbReference>
<protein>
    <submittedName>
        <fullName evidence="1">Uncharacterized protein</fullName>
    </submittedName>
</protein>
<dbReference type="Proteomes" id="UP000273252">
    <property type="component" value="Unassembled WGS sequence"/>
</dbReference>
<keyword evidence="2" id="KW-1185">Reference proteome</keyword>
<organism evidence="1 2">
    <name type="scientific">Vibrio sinensis</name>
    <dbReference type="NCBI Taxonomy" id="2302434"/>
    <lineage>
        <taxon>Bacteria</taxon>
        <taxon>Pseudomonadati</taxon>
        <taxon>Pseudomonadota</taxon>
        <taxon>Gammaproteobacteria</taxon>
        <taxon>Vibrionales</taxon>
        <taxon>Vibrionaceae</taxon>
        <taxon>Vibrio</taxon>
    </lineage>
</organism>
<accession>A0A3A6Q9S3</accession>
<proteinExistence type="predicted"/>
<dbReference type="OrthoDB" id="7064326at2"/>
<name>A0A3A6Q9S3_9VIBR</name>
<reference evidence="1 2" key="1">
    <citation type="submission" date="2018-08" db="EMBL/GenBank/DDBJ databases">
        <title>Vibrio isolated from the Eastern China Marginal Seas.</title>
        <authorList>
            <person name="Li Y."/>
        </authorList>
    </citation>
    <scope>NUCLEOTIDE SEQUENCE [LARGE SCALE GENOMIC DNA]</scope>
    <source>
        <strain evidence="1 2">BEI233</strain>
    </source>
</reference>
<dbReference type="EMBL" id="QVMU01000019">
    <property type="protein sequence ID" value="RJX68644.1"/>
    <property type="molecule type" value="Genomic_DNA"/>
</dbReference>
<comment type="caution">
    <text evidence="1">The sequence shown here is derived from an EMBL/GenBank/DDBJ whole genome shotgun (WGS) entry which is preliminary data.</text>
</comment>
<gene>
    <name evidence="1" type="ORF">DZ860_16760</name>
</gene>